<reference evidence="1 2" key="1">
    <citation type="submission" date="2016-10" db="EMBL/GenBank/DDBJ databases">
        <authorList>
            <person name="de Groot N.N."/>
        </authorList>
    </citation>
    <scope>NUCLEOTIDE SEQUENCE [LARGE SCALE GENOMIC DNA]</scope>
    <source>
        <strain evidence="1 2">CGMCC 1.7659</strain>
    </source>
</reference>
<dbReference type="NCBIfam" id="NF047593">
    <property type="entry name" value="IS66_ISAeme5_TnpA"/>
    <property type="match status" value="1"/>
</dbReference>
<evidence type="ECO:0008006" key="3">
    <source>
        <dbReference type="Google" id="ProtNLM"/>
    </source>
</evidence>
<dbReference type="AlphaFoldDB" id="A0A1I5BD07"/>
<evidence type="ECO:0000313" key="1">
    <source>
        <dbReference type="EMBL" id="SFN72411.1"/>
    </source>
</evidence>
<sequence length="101" mass="11159">MVSNSEFWSSHMAAWKSGGLTQAAYCRRHALSLPSFGYWRRILRRQPMMPSSPAVVPILVGEPESVIEAIEVHLPNGLQVQVPVGMAAARWLPTVQALMTC</sequence>
<organism evidence="1 2">
    <name type="scientific">Dokdonella immobilis</name>
    <dbReference type="NCBI Taxonomy" id="578942"/>
    <lineage>
        <taxon>Bacteria</taxon>
        <taxon>Pseudomonadati</taxon>
        <taxon>Pseudomonadota</taxon>
        <taxon>Gammaproteobacteria</taxon>
        <taxon>Lysobacterales</taxon>
        <taxon>Rhodanobacteraceae</taxon>
        <taxon>Dokdonella</taxon>
    </lineage>
</organism>
<accession>A0A1I5BD07</accession>
<protein>
    <recommendedName>
        <fullName evidence="3">Transposase</fullName>
    </recommendedName>
</protein>
<dbReference type="STRING" id="578942.SAMN05216289_1671"/>
<name>A0A1I5BD07_9GAMM</name>
<evidence type="ECO:0000313" key="2">
    <source>
        <dbReference type="Proteomes" id="UP000198575"/>
    </source>
</evidence>
<dbReference type="Proteomes" id="UP000198575">
    <property type="component" value="Unassembled WGS sequence"/>
</dbReference>
<keyword evidence="2" id="KW-1185">Reference proteome</keyword>
<dbReference type="EMBL" id="FOVF01000067">
    <property type="protein sequence ID" value="SFN72411.1"/>
    <property type="molecule type" value="Genomic_DNA"/>
</dbReference>
<gene>
    <name evidence="1" type="ORF">SAMN05216289_1671</name>
</gene>
<proteinExistence type="predicted"/>